<name>A0A919NZF6_9CELL</name>
<keyword evidence="1" id="KW-0805">Transcription regulation</keyword>
<evidence type="ECO:0000313" key="6">
    <source>
        <dbReference type="Proteomes" id="UP000632740"/>
    </source>
</evidence>
<dbReference type="PANTHER" id="PTHR42756:SF1">
    <property type="entry name" value="TRANSCRIPTIONAL REPRESSOR OF EMRAB OPERON"/>
    <property type="match status" value="1"/>
</dbReference>
<evidence type="ECO:0000256" key="1">
    <source>
        <dbReference type="ARBA" id="ARBA00023015"/>
    </source>
</evidence>
<evidence type="ECO:0000256" key="3">
    <source>
        <dbReference type="ARBA" id="ARBA00023163"/>
    </source>
</evidence>
<dbReference type="SUPFAM" id="SSF46785">
    <property type="entry name" value="Winged helix' DNA-binding domain"/>
    <property type="match status" value="1"/>
</dbReference>
<evidence type="ECO:0000256" key="2">
    <source>
        <dbReference type="ARBA" id="ARBA00023125"/>
    </source>
</evidence>
<dbReference type="SMART" id="SM00347">
    <property type="entry name" value="HTH_MARR"/>
    <property type="match status" value="1"/>
</dbReference>
<dbReference type="Proteomes" id="UP000632740">
    <property type="component" value="Unassembled WGS sequence"/>
</dbReference>
<dbReference type="PRINTS" id="PR00598">
    <property type="entry name" value="HTHMARR"/>
</dbReference>
<dbReference type="PROSITE" id="PS50995">
    <property type="entry name" value="HTH_MARR_2"/>
    <property type="match status" value="1"/>
</dbReference>
<organism evidence="5 6">
    <name type="scientific">Cellulomonas chitinilytica</name>
    <dbReference type="NCBI Taxonomy" id="398759"/>
    <lineage>
        <taxon>Bacteria</taxon>
        <taxon>Bacillati</taxon>
        <taxon>Actinomycetota</taxon>
        <taxon>Actinomycetes</taxon>
        <taxon>Micrococcales</taxon>
        <taxon>Cellulomonadaceae</taxon>
        <taxon>Cellulomonas</taxon>
    </lineage>
</organism>
<proteinExistence type="predicted"/>
<evidence type="ECO:0000313" key="5">
    <source>
        <dbReference type="EMBL" id="GIG20493.1"/>
    </source>
</evidence>
<dbReference type="InterPro" id="IPR000835">
    <property type="entry name" value="HTH_MarR-typ"/>
</dbReference>
<dbReference type="AlphaFoldDB" id="A0A919NZF6"/>
<dbReference type="Pfam" id="PF12802">
    <property type="entry name" value="MarR_2"/>
    <property type="match status" value="1"/>
</dbReference>
<keyword evidence="3" id="KW-0804">Transcription</keyword>
<accession>A0A919NZF6</accession>
<reference evidence="5" key="1">
    <citation type="submission" date="2021-01" db="EMBL/GenBank/DDBJ databases">
        <title>Whole genome shotgun sequence of Cellulomonas chitinilytica NBRC 110799.</title>
        <authorList>
            <person name="Komaki H."/>
            <person name="Tamura T."/>
        </authorList>
    </citation>
    <scope>NUCLEOTIDE SEQUENCE</scope>
    <source>
        <strain evidence="5">NBRC 110799</strain>
    </source>
</reference>
<evidence type="ECO:0000259" key="4">
    <source>
        <dbReference type="PROSITE" id="PS50995"/>
    </source>
</evidence>
<keyword evidence="6" id="KW-1185">Reference proteome</keyword>
<gene>
    <name evidence="5" type="primary">marR_1</name>
    <name evidence="5" type="ORF">Cch01nite_12170</name>
</gene>
<protein>
    <submittedName>
        <fullName evidence="5">MarR family transcriptional regulator</fullName>
    </submittedName>
</protein>
<keyword evidence="2" id="KW-0238">DNA-binding</keyword>
<dbReference type="InterPro" id="IPR036388">
    <property type="entry name" value="WH-like_DNA-bd_sf"/>
</dbReference>
<dbReference type="EMBL" id="BONK01000003">
    <property type="protein sequence ID" value="GIG20493.1"/>
    <property type="molecule type" value="Genomic_DNA"/>
</dbReference>
<comment type="caution">
    <text evidence="5">The sequence shown here is derived from an EMBL/GenBank/DDBJ whole genome shotgun (WGS) entry which is preliminary data.</text>
</comment>
<sequence>METWDAPARVRALPSWLVSQVALQARNVVARHFGAVGGHRTQFTMLAALAEFGPMSQADLGRRVGLDRSDVAAAVAALAADGLLDRTPDPHDRRRNVVRVTTEGQVRLAALDAAAHAAQDELLAGLSTAERDQLAALLARVAGV</sequence>
<dbReference type="PANTHER" id="PTHR42756">
    <property type="entry name" value="TRANSCRIPTIONAL REGULATOR, MARR"/>
    <property type="match status" value="1"/>
</dbReference>
<dbReference type="GO" id="GO:0003677">
    <property type="term" value="F:DNA binding"/>
    <property type="evidence" value="ECO:0007669"/>
    <property type="project" value="UniProtKB-KW"/>
</dbReference>
<dbReference type="InterPro" id="IPR036390">
    <property type="entry name" value="WH_DNA-bd_sf"/>
</dbReference>
<dbReference type="RefSeq" id="WP_203749937.1">
    <property type="nucleotide sequence ID" value="NZ_BONK01000003.1"/>
</dbReference>
<feature type="domain" description="HTH marR-type" evidence="4">
    <location>
        <begin position="11"/>
        <end position="143"/>
    </location>
</feature>
<dbReference type="GO" id="GO:0003700">
    <property type="term" value="F:DNA-binding transcription factor activity"/>
    <property type="evidence" value="ECO:0007669"/>
    <property type="project" value="InterPro"/>
</dbReference>
<dbReference type="Gene3D" id="1.10.10.10">
    <property type="entry name" value="Winged helix-like DNA-binding domain superfamily/Winged helix DNA-binding domain"/>
    <property type="match status" value="1"/>
</dbReference>